<dbReference type="InterPro" id="IPR051401">
    <property type="entry name" value="GtrA_CellWall_Glycosyl"/>
</dbReference>
<keyword evidence="4 6" id="KW-1133">Transmembrane helix</keyword>
<dbReference type="GO" id="GO:0000271">
    <property type="term" value="P:polysaccharide biosynthetic process"/>
    <property type="evidence" value="ECO:0007669"/>
    <property type="project" value="InterPro"/>
</dbReference>
<comment type="caution">
    <text evidence="8">The sequence shown here is derived from an EMBL/GenBank/DDBJ whole genome shotgun (WGS) entry which is preliminary data.</text>
</comment>
<evidence type="ECO:0000256" key="5">
    <source>
        <dbReference type="ARBA" id="ARBA00023136"/>
    </source>
</evidence>
<evidence type="ECO:0000313" key="8">
    <source>
        <dbReference type="EMBL" id="PSR25033.1"/>
    </source>
</evidence>
<comment type="similarity">
    <text evidence="2">Belongs to the GtrA family.</text>
</comment>
<evidence type="ECO:0000256" key="3">
    <source>
        <dbReference type="ARBA" id="ARBA00022692"/>
    </source>
</evidence>
<feature type="transmembrane region" description="Helical" evidence="6">
    <location>
        <begin position="42"/>
        <end position="63"/>
    </location>
</feature>
<dbReference type="PANTHER" id="PTHR38459:SF1">
    <property type="entry name" value="PROPHAGE BACTOPRENOL-LINKED GLUCOSE TRANSLOCASE HOMOLOG"/>
    <property type="match status" value="1"/>
</dbReference>
<evidence type="ECO:0000259" key="7">
    <source>
        <dbReference type="Pfam" id="PF04138"/>
    </source>
</evidence>
<evidence type="ECO:0000256" key="2">
    <source>
        <dbReference type="ARBA" id="ARBA00009399"/>
    </source>
</evidence>
<keyword evidence="5 6" id="KW-0472">Membrane</keyword>
<dbReference type="GO" id="GO:0005886">
    <property type="term" value="C:plasma membrane"/>
    <property type="evidence" value="ECO:0007669"/>
    <property type="project" value="TreeGrafter"/>
</dbReference>
<feature type="transmembrane region" description="Helical" evidence="6">
    <location>
        <begin position="106"/>
        <end position="127"/>
    </location>
</feature>
<keyword evidence="3 6" id="KW-0812">Transmembrane</keyword>
<protein>
    <recommendedName>
        <fullName evidence="7">GtrA/DPMS transmembrane domain-containing protein</fullName>
    </recommendedName>
</protein>
<name>A0A2T2WS64_9FIRM</name>
<reference evidence="8 9" key="1">
    <citation type="journal article" date="2014" name="BMC Genomics">
        <title>Comparison of environmental and isolate Sulfobacillus genomes reveals diverse carbon, sulfur, nitrogen, and hydrogen metabolisms.</title>
        <authorList>
            <person name="Justice N.B."/>
            <person name="Norman A."/>
            <person name="Brown C.T."/>
            <person name="Singh A."/>
            <person name="Thomas B.C."/>
            <person name="Banfield J.F."/>
        </authorList>
    </citation>
    <scope>NUCLEOTIDE SEQUENCE [LARGE SCALE GENOMIC DNA]</scope>
    <source>
        <strain evidence="8">AMDSBA4</strain>
    </source>
</reference>
<dbReference type="PANTHER" id="PTHR38459">
    <property type="entry name" value="PROPHAGE BACTOPRENOL-LINKED GLUCOSE TRANSLOCASE HOMOLOG"/>
    <property type="match status" value="1"/>
</dbReference>
<feature type="domain" description="GtrA/DPMS transmembrane" evidence="7">
    <location>
        <begin position="13"/>
        <end position="127"/>
    </location>
</feature>
<feature type="transmembrane region" description="Helical" evidence="6">
    <location>
        <begin position="12"/>
        <end position="36"/>
    </location>
</feature>
<evidence type="ECO:0000256" key="4">
    <source>
        <dbReference type="ARBA" id="ARBA00022989"/>
    </source>
</evidence>
<gene>
    <name evidence="8" type="ORF">C7B46_20815</name>
</gene>
<dbReference type="Pfam" id="PF04138">
    <property type="entry name" value="GtrA_DPMS_TM"/>
    <property type="match status" value="1"/>
</dbReference>
<dbReference type="InterPro" id="IPR007267">
    <property type="entry name" value="GtrA_DPMS_TM"/>
</dbReference>
<feature type="transmembrane region" description="Helical" evidence="6">
    <location>
        <begin position="75"/>
        <end position="100"/>
    </location>
</feature>
<evidence type="ECO:0000256" key="6">
    <source>
        <dbReference type="SAM" id="Phobius"/>
    </source>
</evidence>
<accession>A0A2T2WS64</accession>
<evidence type="ECO:0000256" key="1">
    <source>
        <dbReference type="ARBA" id="ARBA00004141"/>
    </source>
</evidence>
<proteinExistence type="inferred from homology"/>
<evidence type="ECO:0000313" key="9">
    <source>
        <dbReference type="Proteomes" id="UP000242972"/>
    </source>
</evidence>
<dbReference type="Proteomes" id="UP000242972">
    <property type="component" value="Unassembled WGS sequence"/>
</dbReference>
<dbReference type="AlphaFoldDB" id="A0A2T2WS64"/>
<sequence>MTNFIGKHHELIKFSSVGAINTMVDVTVFWVLLHLWSPDHSGLVAAFESLIAWGVASLGGYFMHSRFTFRTRLPVVGFYGVTAIGVAIQMFLSGFGTVHFGHGGALVGKIVGVVIATGITFTGYRLLAKLGSGVKTVGSVHVSQISKNLMASPKLAQKSMGTGSR</sequence>
<comment type="subcellular location">
    <subcellularLocation>
        <location evidence="1">Membrane</location>
        <topology evidence="1">Multi-pass membrane protein</topology>
    </subcellularLocation>
</comment>
<dbReference type="EMBL" id="PXYW01000160">
    <property type="protein sequence ID" value="PSR25033.1"/>
    <property type="molecule type" value="Genomic_DNA"/>
</dbReference>
<organism evidence="8 9">
    <name type="scientific">Sulfobacillus benefaciens</name>
    <dbReference type="NCBI Taxonomy" id="453960"/>
    <lineage>
        <taxon>Bacteria</taxon>
        <taxon>Bacillati</taxon>
        <taxon>Bacillota</taxon>
        <taxon>Clostridia</taxon>
        <taxon>Eubacteriales</taxon>
        <taxon>Clostridiales Family XVII. Incertae Sedis</taxon>
        <taxon>Sulfobacillus</taxon>
    </lineage>
</organism>